<dbReference type="GeneID" id="98311225"/>
<keyword evidence="4" id="KW-1185">Reference proteome</keyword>
<dbReference type="STRING" id="1423759.FC92_GL000131"/>
<evidence type="ECO:0000313" key="4">
    <source>
        <dbReference type="Proteomes" id="UP000051448"/>
    </source>
</evidence>
<evidence type="ECO:0000256" key="1">
    <source>
        <dbReference type="ARBA" id="ARBA00023118"/>
    </source>
</evidence>
<proteinExistence type="predicted"/>
<dbReference type="OrthoDB" id="9781560at2"/>
<protein>
    <recommendedName>
        <fullName evidence="5">Type I-B CRISPR-associated protein Cas7/Cst2/DevR</fullName>
    </recommendedName>
</protein>
<comment type="function">
    <text evidence="2">CRISPR (clustered regularly interspaced short palindromic repeat) is an adaptive immune system that provides protection against mobile genetic elements (viruses, transposable elements and conjugative plasmids). CRISPR clusters contain spacers, sequences complementary to antecedent mobile elements, and target invading nucleic acids. CRISPR clusters are transcribed and processed into CRISPR RNA (crRNA).</text>
</comment>
<dbReference type="GO" id="GO:0051607">
    <property type="term" value="P:defense response to virus"/>
    <property type="evidence" value="ECO:0007669"/>
    <property type="project" value="UniProtKB-KW"/>
</dbReference>
<comment type="caution">
    <text evidence="3">The sequence shown here is derived from an EMBL/GenBank/DDBJ whole genome shotgun (WGS) entry which is preliminary data.</text>
</comment>
<keyword evidence="1" id="KW-0051">Antiviral defense</keyword>
<dbReference type="Pfam" id="PF01905">
    <property type="entry name" value="DevR"/>
    <property type="match status" value="1"/>
</dbReference>
<organism evidence="3 4">
    <name type="scientific">Liquorilactobacillus hordei DSM 19519</name>
    <dbReference type="NCBI Taxonomy" id="1423759"/>
    <lineage>
        <taxon>Bacteria</taxon>
        <taxon>Bacillati</taxon>
        <taxon>Bacillota</taxon>
        <taxon>Bacilli</taxon>
        <taxon>Lactobacillales</taxon>
        <taxon>Lactobacillaceae</taxon>
        <taxon>Liquorilactobacillus</taxon>
    </lineage>
</organism>
<name>A0A0R1MRQ2_9LACO</name>
<evidence type="ECO:0000313" key="3">
    <source>
        <dbReference type="EMBL" id="KRL08340.1"/>
    </source>
</evidence>
<dbReference type="InterPro" id="IPR013414">
    <property type="entry name" value="Cas7/Cst2/DevR_sub_I-B/Tneap"/>
</dbReference>
<dbReference type="AlphaFoldDB" id="A0A0R1MRQ2"/>
<dbReference type="PATRIC" id="fig|1423759.3.peg.132"/>
<reference evidence="3 4" key="1">
    <citation type="journal article" date="2015" name="Genome Announc.">
        <title>Expanding the biotechnology potential of lactobacilli through comparative genomics of 213 strains and associated genera.</title>
        <authorList>
            <person name="Sun Z."/>
            <person name="Harris H.M."/>
            <person name="McCann A."/>
            <person name="Guo C."/>
            <person name="Argimon S."/>
            <person name="Zhang W."/>
            <person name="Yang X."/>
            <person name="Jeffery I.B."/>
            <person name="Cooney J.C."/>
            <person name="Kagawa T.F."/>
            <person name="Liu W."/>
            <person name="Song Y."/>
            <person name="Salvetti E."/>
            <person name="Wrobel A."/>
            <person name="Rasinkangas P."/>
            <person name="Parkhill J."/>
            <person name="Rea M.C."/>
            <person name="O'Sullivan O."/>
            <person name="Ritari J."/>
            <person name="Douillard F.P."/>
            <person name="Paul Ross R."/>
            <person name="Yang R."/>
            <person name="Briner A.E."/>
            <person name="Felis G.E."/>
            <person name="de Vos W.M."/>
            <person name="Barrangou R."/>
            <person name="Klaenhammer T.R."/>
            <person name="Caufield P.W."/>
            <person name="Cui Y."/>
            <person name="Zhang H."/>
            <person name="O'Toole P.W."/>
        </authorList>
    </citation>
    <scope>NUCLEOTIDE SEQUENCE [LARGE SCALE GENOMIC DNA]</scope>
    <source>
        <strain evidence="3 4">DSM 19519</strain>
    </source>
</reference>
<dbReference type="NCBIfam" id="TIGR02585">
    <property type="entry name" value="cas_Cst2_DevR"/>
    <property type="match status" value="1"/>
</dbReference>
<sequence>MKSKGLTATIIFEASSANYGESLGNIASLKKITRDTGYQYTYISRQALRYNIVQQLGEPETDLSVEGSGNRKVIQFSKTVSIKDYPEIDFFGYMKTEKGNNTNVRSAKVRLSNAISQEPFAGDVDFLTNTGLASRMRQTTWDDSVKNSLVTSEIHLSYYCYTITIDLDQIGIDVNDGTRLENDERSRRVSKLLDTIAYLYRDIRGRRENLQPLFIVGGVYSVKNPLFENIVRVENNTVKVDALIRLLTSELTRGTLVGYVEDYFSNGDEIKEKLKAQSVEQVIESLKTKVVDYYESN</sequence>
<dbReference type="Proteomes" id="UP000051448">
    <property type="component" value="Unassembled WGS sequence"/>
</dbReference>
<accession>A0A0R1MRQ2</accession>
<gene>
    <name evidence="3" type="ORF">FC92_GL000131</name>
</gene>
<dbReference type="InterPro" id="IPR010154">
    <property type="entry name" value="CRISPR-assoc_Cas7/Cst2/DevR"/>
</dbReference>
<evidence type="ECO:0008006" key="5">
    <source>
        <dbReference type="Google" id="ProtNLM"/>
    </source>
</evidence>
<evidence type="ECO:0000256" key="2">
    <source>
        <dbReference type="ARBA" id="ARBA00025626"/>
    </source>
</evidence>
<dbReference type="NCBIfam" id="TIGR01875">
    <property type="entry name" value="cas_MJ0381"/>
    <property type="match status" value="1"/>
</dbReference>
<dbReference type="EMBL" id="AZDX01000001">
    <property type="protein sequence ID" value="KRL08340.1"/>
    <property type="molecule type" value="Genomic_DNA"/>
</dbReference>
<dbReference type="RefSeq" id="WP_057868530.1">
    <property type="nucleotide sequence ID" value="NZ_AZDX01000001.1"/>
</dbReference>